<reference evidence="7" key="1">
    <citation type="submission" date="2022-01" db="EMBL/GenBank/DDBJ databases">
        <authorList>
            <person name="King R."/>
        </authorList>
    </citation>
    <scope>NUCLEOTIDE SEQUENCE</scope>
</reference>
<dbReference type="GO" id="GO:0007165">
    <property type="term" value="P:signal transduction"/>
    <property type="evidence" value="ECO:0007669"/>
    <property type="project" value="UniProtKB-KW"/>
</dbReference>
<dbReference type="Pfam" id="PF08395">
    <property type="entry name" value="7tm_7"/>
    <property type="match status" value="1"/>
</dbReference>
<keyword evidence="8" id="KW-1185">Reference proteome</keyword>
<feature type="transmembrane region" description="Helical" evidence="6">
    <location>
        <begin position="179"/>
        <end position="199"/>
    </location>
</feature>
<dbReference type="AlphaFoldDB" id="A0A9P0MHS5"/>
<keyword evidence="6" id="KW-0807">Transducer</keyword>
<comment type="function">
    <text evidence="6">Gustatory receptor which mediates acceptance or avoidance behavior, depending on its substrates.</text>
</comment>
<accession>A0A9P0MHS5</accession>
<feature type="transmembrane region" description="Helical" evidence="6">
    <location>
        <begin position="63"/>
        <end position="83"/>
    </location>
</feature>
<protein>
    <recommendedName>
        <fullName evidence="6">Gustatory receptor</fullName>
    </recommendedName>
</protein>
<evidence type="ECO:0000256" key="5">
    <source>
        <dbReference type="ARBA" id="ARBA00023136"/>
    </source>
</evidence>
<evidence type="ECO:0000313" key="7">
    <source>
        <dbReference type="EMBL" id="CAH1396054.1"/>
    </source>
</evidence>
<comment type="subcellular location">
    <subcellularLocation>
        <location evidence="1 6">Cell membrane</location>
        <topology evidence="1 6">Multi-pass membrane protein</topology>
    </subcellularLocation>
</comment>
<keyword evidence="4 6" id="KW-1133">Transmembrane helix</keyword>
<feature type="transmembrane region" description="Helical" evidence="6">
    <location>
        <begin position="146"/>
        <end position="167"/>
    </location>
</feature>
<dbReference type="OrthoDB" id="10340241at2759"/>
<name>A0A9P0MHS5_NEZVI</name>
<comment type="similarity">
    <text evidence="6">Belongs to the insect chemoreceptor superfamily. Gustatory receptor (GR) family.</text>
</comment>
<sequence>MLSIYEDQYLTMLSLASGSILHAASMLSTRRLGFTRLFRIIFSLSVVHGSSAMDYTFRFSRCIYCYCLILGIYSLLQDSFWAINNIQEGTLSPGFIVDMLSYVLAYVMWMVMVIELIRQKKGFEQVIRELEKVDTFLQNPKYNATYYLIAFSFAVLTNLIEKVIVGIEYNSFLIGLGYYLYMSPIVVFSSQYFFFMAVASDQFSYLTAQLRSTYRPWYLNDLITIHKSLCDTSKKINSIYGLHLLIITSVPFIINTLKIYSAIMCVIRPDDYDDKIAFRSLFPPPILEQGITSN</sequence>
<organism evidence="7 8">
    <name type="scientific">Nezara viridula</name>
    <name type="common">Southern green stink bug</name>
    <name type="synonym">Cimex viridulus</name>
    <dbReference type="NCBI Taxonomy" id="85310"/>
    <lineage>
        <taxon>Eukaryota</taxon>
        <taxon>Metazoa</taxon>
        <taxon>Ecdysozoa</taxon>
        <taxon>Arthropoda</taxon>
        <taxon>Hexapoda</taxon>
        <taxon>Insecta</taxon>
        <taxon>Pterygota</taxon>
        <taxon>Neoptera</taxon>
        <taxon>Paraneoptera</taxon>
        <taxon>Hemiptera</taxon>
        <taxon>Heteroptera</taxon>
        <taxon>Panheteroptera</taxon>
        <taxon>Pentatomomorpha</taxon>
        <taxon>Pentatomoidea</taxon>
        <taxon>Pentatomidae</taxon>
        <taxon>Pentatominae</taxon>
        <taxon>Nezara</taxon>
    </lineage>
</organism>
<keyword evidence="5 6" id="KW-0472">Membrane</keyword>
<evidence type="ECO:0000256" key="6">
    <source>
        <dbReference type="RuleBase" id="RU363108"/>
    </source>
</evidence>
<dbReference type="EMBL" id="OV725079">
    <property type="protein sequence ID" value="CAH1396054.1"/>
    <property type="molecule type" value="Genomic_DNA"/>
</dbReference>
<dbReference type="GO" id="GO:0005886">
    <property type="term" value="C:plasma membrane"/>
    <property type="evidence" value="ECO:0007669"/>
    <property type="project" value="UniProtKB-SubCell"/>
</dbReference>
<evidence type="ECO:0000256" key="2">
    <source>
        <dbReference type="ARBA" id="ARBA00022475"/>
    </source>
</evidence>
<evidence type="ECO:0000256" key="3">
    <source>
        <dbReference type="ARBA" id="ARBA00022692"/>
    </source>
</evidence>
<feature type="transmembrane region" description="Helical" evidence="6">
    <location>
        <begin position="12"/>
        <end position="29"/>
    </location>
</feature>
<dbReference type="Proteomes" id="UP001152798">
    <property type="component" value="Chromosome 3"/>
</dbReference>
<keyword evidence="6" id="KW-0675">Receptor</keyword>
<evidence type="ECO:0000313" key="8">
    <source>
        <dbReference type="Proteomes" id="UP001152798"/>
    </source>
</evidence>
<dbReference type="InterPro" id="IPR013604">
    <property type="entry name" value="7TM_chemorcpt"/>
</dbReference>
<feature type="transmembrane region" description="Helical" evidence="6">
    <location>
        <begin position="95"/>
        <end position="117"/>
    </location>
</feature>
<evidence type="ECO:0000256" key="1">
    <source>
        <dbReference type="ARBA" id="ARBA00004651"/>
    </source>
</evidence>
<comment type="caution">
    <text evidence="6">Lacks conserved residue(s) required for the propagation of feature annotation.</text>
</comment>
<proteinExistence type="inferred from homology"/>
<keyword evidence="3 6" id="KW-0812">Transmembrane</keyword>
<gene>
    <name evidence="7" type="ORF">NEZAVI_LOCUS6195</name>
</gene>
<keyword evidence="2 6" id="KW-1003">Cell membrane</keyword>
<evidence type="ECO:0000256" key="4">
    <source>
        <dbReference type="ARBA" id="ARBA00022989"/>
    </source>
</evidence>
<dbReference type="GO" id="GO:0050909">
    <property type="term" value="P:sensory perception of taste"/>
    <property type="evidence" value="ECO:0007669"/>
    <property type="project" value="InterPro"/>
</dbReference>